<dbReference type="AlphaFoldDB" id="A0A1Y2DA91"/>
<dbReference type="SUPFAM" id="SSF52799">
    <property type="entry name" value="(Phosphotyrosine protein) phosphatases II"/>
    <property type="match status" value="1"/>
</dbReference>
<feature type="compositionally biased region" description="Low complexity" evidence="5">
    <location>
        <begin position="889"/>
        <end position="902"/>
    </location>
</feature>
<feature type="compositionally biased region" description="Low complexity" evidence="5">
    <location>
        <begin position="776"/>
        <end position="790"/>
    </location>
</feature>
<dbReference type="InParanoid" id="A0A1Y2DA91"/>
<feature type="compositionally biased region" description="Acidic residues" evidence="5">
    <location>
        <begin position="599"/>
        <end position="617"/>
    </location>
</feature>
<dbReference type="PROSITE" id="PS00383">
    <property type="entry name" value="TYR_PHOSPHATASE_1"/>
    <property type="match status" value="1"/>
</dbReference>
<dbReference type="InterPro" id="IPR000340">
    <property type="entry name" value="Dual-sp_phosphatase_cat-dom"/>
</dbReference>
<dbReference type="InterPro" id="IPR029021">
    <property type="entry name" value="Prot-tyrosine_phosphatase-like"/>
</dbReference>
<dbReference type="OrthoDB" id="2017893at2759"/>
<keyword evidence="8" id="KW-1185">Reference proteome</keyword>
<dbReference type="PROSITE" id="PS50056">
    <property type="entry name" value="TYR_PHOSPHATASE_2"/>
    <property type="match status" value="1"/>
</dbReference>
<evidence type="ECO:0000313" key="7">
    <source>
        <dbReference type="EMBL" id="ORY56183.1"/>
    </source>
</evidence>
<dbReference type="Proteomes" id="UP000193467">
    <property type="component" value="Unassembled WGS sequence"/>
</dbReference>
<evidence type="ECO:0000256" key="3">
    <source>
        <dbReference type="ARBA" id="ARBA00022801"/>
    </source>
</evidence>
<dbReference type="GO" id="GO:0005737">
    <property type="term" value="C:cytoplasm"/>
    <property type="evidence" value="ECO:0007669"/>
    <property type="project" value="TreeGrafter"/>
</dbReference>
<dbReference type="Pfam" id="PF00782">
    <property type="entry name" value="DSPc"/>
    <property type="match status" value="1"/>
</dbReference>
<feature type="compositionally biased region" description="Polar residues" evidence="5">
    <location>
        <begin position="746"/>
        <end position="768"/>
    </location>
</feature>
<dbReference type="Gene3D" id="3.90.190.10">
    <property type="entry name" value="Protein tyrosine phosphatase superfamily"/>
    <property type="match status" value="2"/>
</dbReference>
<feature type="region of interest" description="Disordered" evidence="5">
    <location>
        <begin position="1"/>
        <end position="111"/>
    </location>
</feature>
<comment type="similarity">
    <text evidence="1">Belongs to the protein-tyrosine phosphatase family. Non-receptor class dual specificity subfamily.</text>
</comment>
<keyword evidence="3" id="KW-0378">Hydrolase</keyword>
<dbReference type="EC" id="3.1.3.48" evidence="2"/>
<protein>
    <recommendedName>
        <fullName evidence="2">protein-tyrosine-phosphatase</fullName>
        <ecNumber evidence="2">3.1.3.48</ecNumber>
    </recommendedName>
</protein>
<feature type="domain" description="Tyrosine specific protein phosphatases" evidence="6">
    <location>
        <begin position="503"/>
        <end position="541"/>
    </location>
</feature>
<accession>A0A1Y2DA91</accession>
<dbReference type="GO" id="GO:0017017">
    <property type="term" value="F:MAP kinase tyrosine/serine/threonine phosphatase activity"/>
    <property type="evidence" value="ECO:0007669"/>
    <property type="project" value="TreeGrafter"/>
</dbReference>
<dbReference type="EMBL" id="MCGR01000087">
    <property type="protein sequence ID" value="ORY56183.1"/>
    <property type="molecule type" value="Genomic_DNA"/>
</dbReference>
<dbReference type="PANTHER" id="PTHR10159:SF519">
    <property type="entry name" value="DUAL SPECIFICITY PROTEIN PHOSPHATASE MPK3"/>
    <property type="match status" value="1"/>
</dbReference>
<feature type="region of interest" description="Disordered" evidence="5">
    <location>
        <begin position="429"/>
        <end position="450"/>
    </location>
</feature>
<feature type="compositionally biased region" description="Acidic residues" evidence="5">
    <location>
        <begin position="324"/>
        <end position="333"/>
    </location>
</feature>
<dbReference type="GO" id="GO:0008330">
    <property type="term" value="F:protein tyrosine/threonine phosphatase activity"/>
    <property type="evidence" value="ECO:0007669"/>
    <property type="project" value="TreeGrafter"/>
</dbReference>
<dbReference type="STRING" id="106004.A0A1Y2DA91"/>
<gene>
    <name evidence="7" type="ORF">BCR35DRAFT_335489</name>
</gene>
<feature type="region of interest" description="Disordered" evidence="5">
    <location>
        <begin position="128"/>
        <end position="162"/>
    </location>
</feature>
<dbReference type="InterPro" id="IPR020422">
    <property type="entry name" value="TYR_PHOSPHATASE_DUAL_dom"/>
</dbReference>
<feature type="compositionally biased region" description="Low complexity" evidence="5">
    <location>
        <begin position="128"/>
        <end position="139"/>
    </location>
</feature>
<dbReference type="SMART" id="SM00195">
    <property type="entry name" value="DSPc"/>
    <property type="match status" value="1"/>
</dbReference>
<dbReference type="GO" id="GO:0043409">
    <property type="term" value="P:negative regulation of MAPK cascade"/>
    <property type="evidence" value="ECO:0007669"/>
    <property type="project" value="TreeGrafter"/>
</dbReference>
<evidence type="ECO:0000256" key="1">
    <source>
        <dbReference type="ARBA" id="ARBA00008601"/>
    </source>
</evidence>
<organism evidence="7 8">
    <name type="scientific">Leucosporidium creatinivorum</name>
    <dbReference type="NCBI Taxonomy" id="106004"/>
    <lineage>
        <taxon>Eukaryota</taxon>
        <taxon>Fungi</taxon>
        <taxon>Dikarya</taxon>
        <taxon>Basidiomycota</taxon>
        <taxon>Pucciniomycotina</taxon>
        <taxon>Microbotryomycetes</taxon>
        <taxon>Leucosporidiales</taxon>
        <taxon>Leucosporidium</taxon>
    </lineage>
</organism>
<sequence length="902" mass="95171">MSFDTNYSPAYRPTLSLQRPPSPSLSPFALQAPPPSCSQRASPPCLNLATVTTTPTHPEAPQVALFVQPASPALSSPGSFASAPEPSPPPETSTSFLPPAPSGLGGGLAARRQLNKKRLSLVVPNAPAASSLLSPTTPSFLQPNGSSSDADETRSLPPSPISLQAFIGAEGTEEEDRTIGRLMMKQQADEMREQMKGGRGMKRRTSIPRLNLAAPPGKLGGAGKPAPLNLGSTNGGSAVQLLRRDNAERAGAESSPSNGAAVEEEVAEEFPYALGPREILPGIFLGSEQNARDPAVLKEWGIGYVLNVAKEVECPWVDEVIAEEDEQEEEEMATADPARSTQDSPSVSIAPSTISPPPSRARPKHRRTKTQAAVAAPEVVNAPPLFVRPTASTPNLQSIFNAASASPPPPAVPPLPQDLDALDAVAMARSLSSSPPQPRRSPPRSRKSLQIGVKATAPTTAADGAIRFPANARSGRPPLEYLWLKWGHDESDLVEALKFQSAFDFLDKARASSNGTGRVLVHCQCGVSRSATVVIAYCMREAAKALEEGREVPELASCTGMHDTYSFVKEKSEWVGPNLGLVFQLVAYERTLRGGPDALNEEEPPYPDYPSEQDLEPVDYSHPGYSHVTASSPRTPISSEGSSASDSHLSTPEVDPPMTMSPAFTSSGKTAASPLSILVGQPTLPSRVVIHDDDDEEILSPMAQDLQIHDHGDNFDKAPPTAQAGVFILPMPPARKSRPHDLSITPSFEEVSSPTTAIRPSFPSSQLDPTAPPAPVATRSSRASSVGAGANPFARLGLHLTPPRLTTDSPTTIPQQALSHGRPPLRSTTSSSAAEGPASLPSPVVAEEGGRASPRAVFGKQQTPSERRASHRRVFSDTMSLPAFLKGRSGSAASALSSASKE</sequence>
<dbReference type="InterPro" id="IPR000387">
    <property type="entry name" value="Tyr_Pase_dom"/>
</dbReference>
<evidence type="ECO:0000313" key="8">
    <source>
        <dbReference type="Proteomes" id="UP000193467"/>
    </source>
</evidence>
<evidence type="ECO:0000256" key="2">
    <source>
        <dbReference type="ARBA" id="ARBA00013064"/>
    </source>
</evidence>
<evidence type="ECO:0000259" key="6">
    <source>
        <dbReference type="PROSITE" id="PS50056"/>
    </source>
</evidence>
<evidence type="ECO:0000256" key="4">
    <source>
        <dbReference type="ARBA" id="ARBA00022912"/>
    </source>
</evidence>
<keyword evidence="4" id="KW-0904">Protein phosphatase</keyword>
<dbReference type="InterPro" id="IPR016130">
    <property type="entry name" value="Tyr_Pase_AS"/>
</dbReference>
<feature type="region of interest" description="Disordered" evidence="5">
    <location>
        <begin position="324"/>
        <end position="376"/>
    </location>
</feature>
<dbReference type="GO" id="GO:0033550">
    <property type="term" value="F:MAP kinase tyrosine phosphatase activity"/>
    <property type="evidence" value="ECO:0007669"/>
    <property type="project" value="TreeGrafter"/>
</dbReference>
<feature type="compositionally biased region" description="Low complexity" evidence="5">
    <location>
        <begin position="344"/>
        <end position="353"/>
    </location>
</feature>
<proteinExistence type="inferred from homology"/>
<feature type="compositionally biased region" description="Low complexity" evidence="5">
    <location>
        <begin position="75"/>
        <end position="84"/>
    </location>
</feature>
<feature type="region of interest" description="Disordered" evidence="5">
    <location>
        <begin position="595"/>
        <end position="669"/>
    </location>
</feature>
<feature type="region of interest" description="Disordered" evidence="5">
    <location>
        <begin position="746"/>
        <end position="902"/>
    </location>
</feature>
<comment type="caution">
    <text evidence="7">The sequence shown here is derived from an EMBL/GenBank/DDBJ whole genome shotgun (WGS) entry which is preliminary data.</text>
</comment>
<feature type="compositionally biased region" description="Polar residues" evidence="5">
    <location>
        <begin position="804"/>
        <end position="818"/>
    </location>
</feature>
<dbReference type="PANTHER" id="PTHR10159">
    <property type="entry name" value="DUAL SPECIFICITY PROTEIN PHOSPHATASE"/>
    <property type="match status" value="1"/>
</dbReference>
<feature type="compositionally biased region" description="Polar residues" evidence="5">
    <location>
        <begin position="628"/>
        <end position="650"/>
    </location>
</feature>
<name>A0A1Y2DA91_9BASI</name>
<reference evidence="7 8" key="1">
    <citation type="submission" date="2016-07" db="EMBL/GenBank/DDBJ databases">
        <title>Pervasive Adenine N6-methylation of Active Genes in Fungi.</title>
        <authorList>
            <consortium name="DOE Joint Genome Institute"/>
            <person name="Mondo S.J."/>
            <person name="Dannebaum R.O."/>
            <person name="Kuo R.C."/>
            <person name="Labutti K."/>
            <person name="Haridas S."/>
            <person name="Kuo A."/>
            <person name="Salamov A."/>
            <person name="Ahrendt S.R."/>
            <person name="Lipzen A."/>
            <person name="Sullivan W."/>
            <person name="Andreopoulos W.B."/>
            <person name="Clum A."/>
            <person name="Lindquist E."/>
            <person name="Daum C."/>
            <person name="Ramamoorthy G.K."/>
            <person name="Gryganskyi A."/>
            <person name="Culley D."/>
            <person name="Magnuson J.K."/>
            <person name="James T.Y."/>
            <person name="O'Malley M.A."/>
            <person name="Stajich J.E."/>
            <person name="Spatafora J.W."/>
            <person name="Visel A."/>
            <person name="Grigoriev I.V."/>
        </authorList>
    </citation>
    <scope>NUCLEOTIDE SEQUENCE [LARGE SCALE GENOMIC DNA]</scope>
    <source>
        <strain evidence="7 8">62-1032</strain>
    </source>
</reference>
<evidence type="ECO:0000256" key="5">
    <source>
        <dbReference type="SAM" id="MobiDB-lite"/>
    </source>
</evidence>